<reference evidence="2" key="1">
    <citation type="submission" date="2021-06" db="EMBL/GenBank/DDBJ databases">
        <authorList>
            <person name="Kallberg Y."/>
            <person name="Tangrot J."/>
            <person name="Rosling A."/>
        </authorList>
    </citation>
    <scope>NUCLEOTIDE SEQUENCE</scope>
    <source>
        <strain evidence="2">MA453B</strain>
    </source>
</reference>
<keyword evidence="3" id="KW-1185">Reference proteome</keyword>
<evidence type="ECO:0000313" key="3">
    <source>
        <dbReference type="Proteomes" id="UP000789405"/>
    </source>
</evidence>
<evidence type="ECO:0000313" key="2">
    <source>
        <dbReference type="EMBL" id="CAG8762184.1"/>
    </source>
</evidence>
<organism evidence="2 3">
    <name type="scientific">Dentiscutata erythropus</name>
    <dbReference type="NCBI Taxonomy" id="1348616"/>
    <lineage>
        <taxon>Eukaryota</taxon>
        <taxon>Fungi</taxon>
        <taxon>Fungi incertae sedis</taxon>
        <taxon>Mucoromycota</taxon>
        <taxon>Glomeromycotina</taxon>
        <taxon>Glomeromycetes</taxon>
        <taxon>Diversisporales</taxon>
        <taxon>Gigasporaceae</taxon>
        <taxon>Dentiscutata</taxon>
    </lineage>
</organism>
<feature type="compositionally biased region" description="Basic and acidic residues" evidence="1">
    <location>
        <begin position="51"/>
        <end position="60"/>
    </location>
</feature>
<sequence length="75" mass="8814">TYALRSKENSTKPNKPEKEISISVFTGQKERMIYTFRILKTYTLRSKENLTKPNKPEKEISISVFTGQKERTMNE</sequence>
<dbReference type="Proteomes" id="UP000789405">
    <property type="component" value="Unassembled WGS sequence"/>
</dbReference>
<gene>
    <name evidence="2" type="ORF">DERYTH_LOCUS17922</name>
</gene>
<dbReference type="EMBL" id="CAJVPY010017482">
    <property type="protein sequence ID" value="CAG8762184.1"/>
    <property type="molecule type" value="Genomic_DNA"/>
</dbReference>
<accession>A0A9N9NUS3</accession>
<dbReference type="AlphaFoldDB" id="A0A9N9NUS3"/>
<protein>
    <submittedName>
        <fullName evidence="2">20027_t:CDS:1</fullName>
    </submittedName>
</protein>
<evidence type="ECO:0000256" key="1">
    <source>
        <dbReference type="SAM" id="MobiDB-lite"/>
    </source>
</evidence>
<feature type="region of interest" description="Disordered" evidence="1">
    <location>
        <begin position="51"/>
        <end position="75"/>
    </location>
</feature>
<comment type="caution">
    <text evidence="2">The sequence shown here is derived from an EMBL/GenBank/DDBJ whole genome shotgun (WGS) entry which is preliminary data.</text>
</comment>
<feature type="non-terminal residue" evidence="2">
    <location>
        <position position="1"/>
    </location>
</feature>
<proteinExistence type="predicted"/>
<name>A0A9N9NUS3_9GLOM</name>